<proteinExistence type="predicted"/>
<feature type="region of interest" description="Disordered" evidence="1">
    <location>
        <begin position="68"/>
        <end position="113"/>
    </location>
</feature>
<feature type="domain" description="DUF4219" evidence="2">
    <location>
        <begin position="18"/>
        <end position="44"/>
    </location>
</feature>
<dbReference type="InterPro" id="IPR025314">
    <property type="entry name" value="DUF4219"/>
</dbReference>
<keyword evidence="4" id="KW-1185">Reference proteome</keyword>
<comment type="caution">
    <text evidence="3">The sequence shown here is derived from an EMBL/GenBank/DDBJ whole genome shotgun (WGS) entry which is preliminary data.</text>
</comment>
<dbReference type="Pfam" id="PF13961">
    <property type="entry name" value="DUF4219"/>
    <property type="match status" value="1"/>
</dbReference>
<sequence length="133" mass="14947">MASNGNAMSVTQPLIPIFNGEGYEFWSIRMQTLLKSQDLWDLVEQGYPDLWDLLQRLLEKNEEKAKETVTKTGEVQSATIRGRGRGGFRCRGNEEAEDDFTGNKGNMVSKGNPVSKETTRMAFNAIIARDMVI</sequence>
<evidence type="ECO:0000256" key="1">
    <source>
        <dbReference type="SAM" id="MobiDB-lite"/>
    </source>
</evidence>
<feature type="compositionally biased region" description="Polar residues" evidence="1">
    <location>
        <begin position="70"/>
        <end position="79"/>
    </location>
</feature>
<dbReference type="AlphaFoldDB" id="A0AA88VMD5"/>
<gene>
    <name evidence="3" type="ORF">RJ639_011863</name>
</gene>
<evidence type="ECO:0000313" key="4">
    <source>
        <dbReference type="Proteomes" id="UP001188597"/>
    </source>
</evidence>
<reference evidence="3" key="1">
    <citation type="submission" date="2022-12" db="EMBL/GenBank/DDBJ databases">
        <title>Draft genome assemblies for two species of Escallonia (Escalloniales).</title>
        <authorList>
            <person name="Chanderbali A."/>
            <person name="Dervinis C."/>
            <person name="Anghel I."/>
            <person name="Soltis D."/>
            <person name="Soltis P."/>
            <person name="Zapata F."/>
        </authorList>
    </citation>
    <scope>NUCLEOTIDE SEQUENCE</scope>
    <source>
        <strain evidence="3">UCBG64.0493</strain>
        <tissue evidence="3">Leaf</tissue>
    </source>
</reference>
<dbReference type="EMBL" id="JAVXUP010001566">
    <property type="protein sequence ID" value="KAK3010224.1"/>
    <property type="molecule type" value="Genomic_DNA"/>
</dbReference>
<accession>A0AA88VMD5</accession>
<dbReference type="Proteomes" id="UP001188597">
    <property type="component" value="Unassembled WGS sequence"/>
</dbReference>
<name>A0AA88VMD5_9ASTE</name>
<organism evidence="3 4">
    <name type="scientific">Escallonia herrerae</name>
    <dbReference type="NCBI Taxonomy" id="1293975"/>
    <lineage>
        <taxon>Eukaryota</taxon>
        <taxon>Viridiplantae</taxon>
        <taxon>Streptophyta</taxon>
        <taxon>Embryophyta</taxon>
        <taxon>Tracheophyta</taxon>
        <taxon>Spermatophyta</taxon>
        <taxon>Magnoliopsida</taxon>
        <taxon>eudicotyledons</taxon>
        <taxon>Gunneridae</taxon>
        <taxon>Pentapetalae</taxon>
        <taxon>asterids</taxon>
        <taxon>campanulids</taxon>
        <taxon>Escalloniales</taxon>
        <taxon>Escalloniaceae</taxon>
        <taxon>Escallonia</taxon>
    </lineage>
</organism>
<evidence type="ECO:0000313" key="3">
    <source>
        <dbReference type="EMBL" id="KAK3010224.1"/>
    </source>
</evidence>
<protein>
    <recommendedName>
        <fullName evidence="2">DUF4219 domain-containing protein</fullName>
    </recommendedName>
</protein>
<evidence type="ECO:0000259" key="2">
    <source>
        <dbReference type="Pfam" id="PF13961"/>
    </source>
</evidence>